<comment type="caution">
    <text evidence="2">The sequence shown here is derived from an EMBL/GenBank/DDBJ whole genome shotgun (WGS) entry which is preliminary data.</text>
</comment>
<dbReference type="InterPro" id="IPR035901">
    <property type="entry name" value="GIY-YIG_endonuc_sf"/>
</dbReference>
<feature type="domain" description="GIY-YIG" evidence="1">
    <location>
        <begin position="67"/>
        <end position="150"/>
    </location>
</feature>
<protein>
    <submittedName>
        <fullName evidence="2">GIY-YIG nuclease family protein</fullName>
    </submittedName>
</protein>
<keyword evidence="3" id="KW-1185">Reference proteome</keyword>
<sequence>MIVDHMFTHQFNMQMHEIDAAVSFYHANWRHPDLYVPTLSPLYSLFPSETHAVSGLLRWPSSWPNADSPGVYLIFAADGQLLYVGKSRSLGTRLDNYFRYSNGRGSDCHIVDSGWHFKPCFVATIPLLESFEAAGLEEFLIDRLDPWENKHGSRRDPARFLPQTNQD</sequence>
<reference evidence="3" key="1">
    <citation type="journal article" date="2019" name="Int. J. Syst. Evol. Microbiol.">
        <title>The Global Catalogue of Microorganisms (GCM) 10K type strain sequencing project: providing services to taxonomists for standard genome sequencing and annotation.</title>
        <authorList>
            <consortium name="The Broad Institute Genomics Platform"/>
            <consortium name="The Broad Institute Genome Sequencing Center for Infectious Disease"/>
            <person name="Wu L."/>
            <person name="Ma J."/>
        </authorList>
    </citation>
    <scope>NUCLEOTIDE SEQUENCE [LARGE SCALE GENOMIC DNA]</scope>
    <source>
        <strain evidence="3">CGMCC 1.10759</strain>
    </source>
</reference>
<evidence type="ECO:0000313" key="3">
    <source>
        <dbReference type="Proteomes" id="UP001595904"/>
    </source>
</evidence>
<dbReference type="EMBL" id="JBHSDU010000015">
    <property type="protein sequence ID" value="MFC4314485.1"/>
    <property type="molecule type" value="Genomic_DNA"/>
</dbReference>
<name>A0ABV8T561_9GAMM</name>
<gene>
    <name evidence="2" type="ORF">ACFPN2_35795</name>
</gene>
<dbReference type="SMART" id="SM00465">
    <property type="entry name" value="GIYc"/>
    <property type="match status" value="1"/>
</dbReference>
<dbReference type="Pfam" id="PF01541">
    <property type="entry name" value="GIY-YIG"/>
    <property type="match status" value="1"/>
</dbReference>
<dbReference type="Proteomes" id="UP001595904">
    <property type="component" value="Unassembled WGS sequence"/>
</dbReference>
<dbReference type="SUPFAM" id="SSF82771">
    <property type="entry name" value="GIY-YIG endonuclease"/>
    <property type="match status" value="1"/>
</dbReference>
<dbReference type="InterPro" id="IPR000305">
    <property type="entry name" value="GIY-YIG_endonuc"/>
</dbReference>
<accession>A0ABV8T561</accession>
<evidence type="ECO:0000259" key="1">
    <source>
        <dbReference type="PROSITE" id="PS50164"/>
    </source>
</evidence>
<proteinExistence type="predicted"/>
<organism evidence="2 3">
    <name type="scientific">Steroidobacter flavus</name>
    <dbReference type="NCBI Taxonomy" id="1842136"/>
    <lineage>
        <taxon>Bacteria</taxon>
        <taxon>Pseudomonadati</taxon>
        <taxon>Pseudomonadota</taxon>
        <taxon>Gammaproteobacteria</taxon>
        <taxon>Steroidobacterales</taxon>
        <taxon>Steroidobacteraceae</taxon>
        <taxon>Steroidobacter</taxon>
    </lineage>
</organism>
<evidence type="ECO:0000313" key="2">
    <source>
        <dbReference type="EMBL" id="MFC4314485.1"/>
    </source>
</evidence>
<dbReference type="PROSITE" id="PS50164">
    <property type="entry name" value="GIY_YIG"/>
    <property type="match status" value="1"/>
</dbReference>
<dbReference type="Gene3D" id="3.40.1440.10">
    <property type="entry name" value="GIY-YIG endonuclease"/>
    <property type="match status" value="1"/>
</dbReference>
<dbReference type="RefSeq" id="WP_380605695.1">
    <property type="nucleotide sequence ID" value="NZ_JBHSDU010000015.1"/>
</dbReference>